<proteinExistence type="predicted"/>
<feature type="region of interest" description="Disordered" evidence="1">
    <location>
        <begin position="80"/>
        <end position="498"/>
    </location>
</feature>
<feature type="compositionally biased region" description="Basic and acidic residues" evidence="1">
    <location>
        <begin position="406"/>
        <end position="416"/>
    </location>
</feature>
<feature type="compositionally biased region" description="Low complexity" evidence="1">
    <location>
        <begin position="101"/>
        <end position="113"/>
    </location>
</feature>
<dbReference type="Proteomes" id="UP000807469">
    <property type="component" value="Unassembled WGS sequence"/>
</dbReference>
<feature type="compositionally biased region" description="Low complexity" evidence="1">
    <location>
        <begin position="421"/>
        <end position="436"/>
    </location>
</feature>
<dbReference type="OrthoDB" id="3268823at2759"/>
<protein>
    <submittedName>
        <fullName evidence="2">Uncharacterized protein</fullName>
    </submittedName>
</protein>
<gene>
    <name evidence="2" type="ORF">BDN70DRAFT_920082</name>
</gene>
<feature type="compositionally biased region" description="Basic and acidic residues" evidence="1">
    <location>
        <begin position="154"/>
        <end position="163"/>
    </location>
</feature>
<feature type="compositionally biased region" description="Low complexity" evidence="1">
    <location>
        <begin position="304"/>
        <end position="318"/>
    </location>
</feature>
<reference evidence="2" key="1">
    <citation type="submission" date="2020-11" db="EMBL/GenBank/DDBJ databases">
        <authorList>
            <consortium name="DOE Joint Genome Institute"/>
            <person name="Ahrendt S."/>
            <person name="Riley R."/>
            <person name="Andreopoulos W."/>
            <person name="Labutti K."/>
            <person name="Pangilinan J."/>
            <person name="Ruiz-Duenas F.J."/>
            <person name="Barrasa J.M."/>
            <person name="Sanchez-Garcia M."/>
            <person name="Camarero S."/>
            <person name="Miyauchi S."/>
            <person name="Serrano A."/>
            <person name="Linde D."/>
            <person name="Babiker R."/>
            <person name="Drula E."/>
            <person name="Ayuso-Fernandez I."/>
            <person name="Pacheco R."/>
            <person name="Padilla G."/>
            <person name="Ferreira P."/>
            <person name="Barriuso J."/>
            <person name="Kellner H."/>
            <person name="Castanera R."/>
            <person name="Alfaro M."/>
            <person name="Ramirez L."/>
            <person name="Pisabarro A.G."/>
            <person name="Kuo A."/>
            <person name="Tritt A."/>
            <person name="Lipzen A."/>
            <person name="He G."/>
            <person name="Yan M."/>
            <person name="Ng V."/>
            <person name="Cullen D."/>
            <person name="Martin F."/>
            <person name="Rosso M.-N."/>
            <person name="Henrissat B."/>
            <person name="Hibbett D."/>
            <person name="Martinez A.T."/>
            <person name="Grigoriev I.V."/>
        </authorList>
    </citation>
    <scope>NUCLEOTIDE SEQUENCE</scope>
    <source>
        <strain evidence="2">CIRM-BRFM 674</strain>
    </source>
</reference>
<feature type="compositionally biased region" description="Polar residues" evidence="1">
    <location>
        <begin position="259"/>
        <end position="279"/>
    </location>
</feature>
<feature type="compositionally biased region" description="Basic and acidic residues" evidence="1">
    <location>
        <begin position="208"/>
        <end position="226"/>
    </location>
</feature>
<keyword evidence="3" id="KW-1185">Reference proteome</keyword>
<feature type="compositionally biased region" description="Low complexity" evidence="1">
    <location>
        <begin position="448"/>
        <end position="458"/>
    </location>
</feature>
<name>A0A9P6CUX1_9AGAR</name>
<feature type="compositionally biased region" description="Polar residues" evidence="1">
    <location>
        <begin position="171"/>
        <end position="189"/>
    </location>
</feature>
<accession>A0A9P6CUX1</accession>
<evidence type="ECO:0000313" key="2">
    <source>
        <dbReference type="EMBL" id="KAF9481071.1"/>
    </source>
</evidence>
<evidence type="ECO:0000256" key="1">
    <source>
        <dbReference type="SAM" id="MobiDB-lite"/>
    </source>
</evidence>
<evidence type="ECO:0000313" key="3">
    <source>
        <dbReference type="Proteomes" id="UP000807469"/>
    </source>
</evidence>
<sequence>MTASHNLAKRASLEYHVKTSIDDELDAPSSGKGDPLAEWASSTLNALGPVTDEPYSADQPITHAQKSEIVTQEVKPLADSAVSTPGSVGHLVPGAFPRTISDSSSQSKASKTSLNPKAAPFAPGRPLGEAVKTGETVAKSSPEVIPNSPSDLATPHDSKEHPEPSLPTPNDGANSPESASTTKRNSTSAPVVPEAETEIMREGTGIAKSEEPIREHAESPKQDSEPTTRPSLGGVESSWDEYRARESGVQSEAGGADTDASTRSLAGTQIDRSLYTPGTSLFGGKNHEDTQSSGVSFGASGQGESVSVSENNSPESVNGDSSMTHGVHHQHPVHHVTPVTAGREHPLASQIEPTPSDIELPTESEPEPANLEASSEAEARPPLEPPTGERIDSSLATPGHGPPPLPKKEKEEEKAARRASAHAAGLGAVAASAAAGAGAGGDVGGAAAGNAGAHVAANSTSHGPGSAPTTPAKDATAHDASPVHANGSHPAGTDAKKVGFFDKLKRAFGGKHHHHKEEEAKKA</sequence>
<feature type="compositionally biased region" description="Basic and acidic residues" evidence="1">
    <location>
        <begin position="377"/>
        <end position="392"/>
    </location>
</feature>
<feature type="compositionally biased region" description="Polar residues" evidence="1">
    <location>
        <begin position="459"/>
        <end position="469"/>
    </location>
</feature>
<dbReference type="EMBL" id="MU155184">
    <property type="protein sequence ID" value="KAF9481071.1"/>
    <property type="molecule type" value="Genomic_DNA"/>
</dbReference>
<feature type="compositionally biased region" description="Gly residues" evidence="1">
    <location>
        <begin position="437"/>
        <end position="447"/>
    </location>
</feature>
<organism evidence="2 3">
    <name type="scientific">Pholiota conissans</name>
    <dbReference type="NCBI Taxonomy" id="109636"/>
    <lineage>
        <taxon>Eukaryota</taxon>
        <taxon>Fungi</taxon>
        <taxon>Dikarya</taxon>
        <taxon>Basidiomycota</taxon>
        <taxon>Agaricomycotina</taxon>
        <taxon>Agaricomycetes</taxon>
        <taxon>Agaricomycetidae</taxon>
        <taxon>Agaricales</taxon>
        <taxon>Agaricineae</taxon>
        <taxon>Strophariaceae</taxon>
        <taxon>Pholiota</taxon>
    </lineage>
</organism>
<dbReference type="AlphaFoldDB" id="A0A9P6CUX1"/>
<comment type="caution">
    <text evidence="2">The sequence shown here is derived from an EMBL/GenBank/DDBJ whole genome shotgun (WGS) entry which is preliminary data.</text>
</comment>